<proteinExistence type="predicted"/>
<dbReference type="PANTHER" id="PTHR12304:SF4">
    <property type="entry name" value="URIDINE NUCLEOSIDASE"/>
    <property type="match status" value="1"/>
</dbReference>
<dbReference type="SUPFAM" id="SSF53590">
    <property type="entry name" value="Nucleoside hydrolase"/>
    <property type="match status" value="1"/>
</dbReference>
<reference evidence="4" key="1">
    <citation type="submission" date="2019-08" db="EMBL/GenBank/DDBJ databases">
        <authorList>
            <person name="Kucharzyk K."/>
            <person name="Murdoch R.W."/>
            <person name="Higgins S."/>
            <person name="Loffler F."/>
        </authorList>
    </citation>
    <scope>NUCLEOTIDE SEQUENCE</scope>
</reference>
<dbReference type="GO" id="GO:0008477">
    <property type="term" value="F:purine nucleosidase activity"/>
    <property type="evidence" value="ECO:0007669"/>
    <property type="project" value="TreeGrafter"/>
</dbReference>
<dbReference type="GO" id="GO:0006152">
    <property type="term" value="P:purine nucleoside catabolic process"/>
    <property type="evidence" value="ECO:0007669"/>
    <property type="project" value="TreeGrafter"/>
</dbReference>
<dbReference type="EC" id="3.2.-.-" evidence="4"/>
<dbReference type="AlphaFoldDB" id="A0A645AQ25"/>
<dbReference type="EMBL" id="VSSQ01015243">
    <property type="protein sequence ID" value="MPM55372.1"/>
    <property type="molecule type" value="Genomic_DNA"/>
</dbReference>
<dbReference type="GO" id="GO:0005829">
    <property type="term" value="C:cytosol"/>
    <property type="evidence" value="ECO:0007669"/>
    <property type="project" value="TreeGrafter"/>
</dbReference>
<dbReference type="InterPro" id="IPR036452">
    <property type="entry name" value="Ribo_hydro-like"/>
</dbReference>
<organism evidence="4">
    <name type="scientific">bioreactor metagenome</name>
    <dbReference type="NCBI Taxonomy" id="1076179"/>
    <lineage>
        <taxon>unclassified sequences</taxon>
        <taxon>metagenomes</taxon>
        <taxon>ecological metagenomes</taxon>
    </lineage>
</organism>
<sequence length="309" mass="33248">MSKIPVWFDTDLGVDDAVALLALARLPQLELKGISAVAGNAELHRTFENARNVCHLAGIEMSVYPGAEQPLFVPLHTAPLVHGKNGVGEVELPPSPAAKETKPAWDALYEAAEVAGGELQVVAVGPLTNLAITLGKYPKLKTLLKRILIMGGAAKGGNVTPAAEFNIYGDPHAAQAVFRSGIPVVMCGLDVTMQAYLTPEEVDGIGAHGTPVCRFVRESNQLALSFFERLNGPGLCCHDTCPVLFLAYPELFSGETAGVYVETRGNLTLGKTVTDLWSDKQFPQQNVFVVLDVDRDRFAAKVRELLLQY</sequence>
<dbReference type="Pfam" id="PF01156">
    <property type="entry name" value="IU_nuc_hydro"/>
    <property type="match status" value="1"/>
</dbReference>
<feature type="domain" description="Inosine/uridine-preferring nucleoside hydrolase" evidence="3">
    <location>
        <begin position="6"/>
        <end position="299"/>
    </location>
</feature>
<name>A0A645AQ25_9ZZZZ</name>
<evidence type="ECO:0000313" key="4">
    <source>
        <dbReference type="EMBL" id="MPM55372.1"/>
    </source>
</evidence>
<dbReference type="InterPro" id="IPR023186">
    <property type="entry name" value="IUNH"/>
</dbReference>
<keyword evidence="1 4" id="KW-0378">Hydrolase</keyword>
<accession>A0A645AQ25</accession>
<evidence type="ECO:0000256" key="2">
    <source>
        <dbReference type="ARBA" id="ARBA00023295"/>
    </source>
</evidence>
<dbReference type="PANTHER" id="PTHR12304">
    <property type="entry name" value="INOSINE-URIDINE PREFERRING NUCLEOSIDE HYDROLASE"/>
    <property type="match status" value="1"/>
</dbReference>
<dbReference type="InterPro" id="IPR001910">
    <property type="entry name" value="Inosine/uridine_hydrolase_dom"/>
</dbReference>
<evidence type="ECO:0000256" key="1">
    <source>
        <dbReference type="ARBA" id="ARBA00022801"/>
    </source>
</evidence>
<evidence type="ECO:0000259" key="3">
    <source>
        <dbReference type="Pfam" id="PF01156"/>
    </source>
</evidence>
<gene>
    <name evidence="4" type="primary">rihA_5</name>
    <name evidence="4" type="ORF">SDC9_102167</name>
</gene>
<dbReference type="Gene3D" id="3.90.245.10">
    <property type="entry name" value="Ribonucleoside hydrolase-like"/>
    <property type="match status" value="1"/>
</dbReference>
<protein>
    <submittedName>
        <fullName evidence="4">Pyrimidine-specific ribonucleoside hydrolase RihA</fullName>
        <ecNumber evidence="4">3.2.-.-</ecNumber>
    </submittedName>
</protein>
<keyword evidence="2 4" id="KW-0326">Glycosidase</keyword>
<comment type="caution">
    <text evidence="4">The sequence shown here is derived from an EMBL/GenBank/DDBJ whole genome shotgun (WGS) entry which is preliminary data.</text>
</comment>